<evidence type="ECO:0000313" key="5">
    <source>
        <dbReference type="EMBL" id="CAK0849655.1"/>
    </source>
</evidence>
<evidence type="ECO:0000259" key="4">
    <source>
        <dbReference type="PROSITE" id="PS50966"/>
    </source>
</evidence>
<evidence type="ECO:0000256" key="2">
    <source>
        <dbReference type="SAM" id="MobiDB-lite"/>
    </source>
</evidence>
<dbReference type="CDD" id="cd22744">
    <property type="entry name" value="OTU"/>
    <property type="match status" value="1"/>
</dbReference>
<feature type="domain" description="SWIM-type" evidence="4">
    <location>
        <begin position="39"/>
        <end position="72"/>
    </location>
</feature>
<keyword evidence="1" id="KW-0863">Zinc-finger</keyword>
<dbReference type="SUPFAM" id="SSF54001">
    <property type="entry name" value="Cysteine proteinases"/>
    <property type="match status" value="1"/>
</dbReference>
<name>A0ABN9TTV3_9DINO</name>
<dbReference type="InterPro" id="IPR050704">
    <property type="entry name" value="Peptidase_C85-like"/>
</dbReference>
<dbReference type="InterPro" id="IPR038765">
    <property type="entry name" value="Papain-like_cys_pep_sf"/>
</dbReference>
<dbReference type="Gene3D" id="3.90.70.80">
    <property type="match status" value="1"/>
</dbReference>
<feature type="compositionally biased region" description="Pro residues" evidence="2">
    <location>
        <begin position="132"/>
        <end position="141"/>
    </location>
</feature>
<evidence type="ECO:0000313" key="6">
    <source>
        <dbReference type="Proteomes" id="UP001189429"/>
    </source>
</evidence>
<dbReference type="InterPro" id="IPR007527">
    <property type="entry name" value="Znf_SWIM"/>
</dbReference>
<evidence type="ECO:0000259" key="3">
    <source>
        <dbReference type="PROSITE" id="PS50802"/>
    </source>
</evidence>
<keyword evidence="1" id="KW-0862">Zinc</keyword>
<sequence length="421" mass="46692">MGDIGQAEAQRSLDVLSALSEGREVPHDDLMFFLETRVFRYNARKKEWSCTCPSFHPYMRCKHTLAEDLRQRRRHLPAGVDTKTIEAAPAHRRPRVGNRYSKQEVLEPAAADQPRDDDWSRMLVEMARLKDQPPPPPPPMKQPKKTALKRPAASRHEGGGNRAEPAADAVAPPKIRRRLRGKGQPAPAAAAELPPAAGGGRFEGPEQPEQPDQKEAQQRAGNMFGDSGPFMDFPVDAVISRTLRARLHADAAFELDTARAKEMSLQGDLALQAERAEKEAVVATRLALMGLRRVPIEADGHCQFRALCVGLGFPEHAHGELRECIAQYLSTRRGEFIAFIDGPQEQAADRWGRYLHGLRGKEWGDQVTLTVASRMFKRAITVVSDNPGQAYVTDHIPPVVEGVPIVLAHYGEFHYEGTVAL</sequence>
<reference evidence="5" key="1">
    <citation type="submission" date="2023-10" db="EMBL/GenBank/DDBJ databases">
        <authorList>
            <person name="Chen Y."/>
            <person name="Shah S."/>
            <person name="Dougan E. K."/>
            <person name="Thang M."/>
            <person name="Chan C."/>
        </authorList>
    </citation>
    <scope>NUCLEOTIDE SEQUENCE [LARGE SCALE GENOMIC DNA]</scope>
</reference>
<comment type="caution">
    <text evidence="5">The sequence shown here is derived from an EMBL/GenBank/DDBJ whole genome shotgun (WGS) entry which is preliminary data.</text>
</comment>
<dbReference type="InterPro" id="IPR003323">
    <property type="entry name" value="OTU_dom"/>
</dbReference>
<dbReference type="EMBL" id="CAUYUJ010015078">
    <property type="protein sequence ID" value="CAK0849655.1"/>
    <property type="molecule type" value="Genomic_DNA"/>
</dbReference>
<feature type="region of interest" description="Disordered" evidence="2">
    <location>
        <begin position="87"/>
        <end position="222"/>
    </location>
</feature>
<organism evidence="5 6">
    <name type="scientific">Prorocentrum cordatum</name>
    <dbReference type="NCBI Taxonomy" id="2364126"/>
    <lineage>
        <taxon>Eukaryota</taxon>
        <taxon>Sar</taxon>
        <taxon>Alveolata</taxon>
        <taxon>Dinophyceae</taxon>
        <taxon>Prorocentrales</taxon>
        <taxon>Prorocentraceae</taxon>
        <taxon>Prorocentrum</taxon>
    </lineage>
</organism>
<keyword evidence="1" id="KW-0479">Metal-binding</keyword>
<dbReference type="Pfam" id="PF02338">
    <property type="entry name" value="OTU"/>
    <property type="match status" value="1"/>
</dbReference>
<gene>
    <name evidence="5" type="ORF">PCOR1329_LOCUS42292</name>
</gene>
<evidence type="ECO:0008006" key="7">
    <source>
        <dbReference type="Google" id="ProtNLM"/>
    </source>
</evidence>
<evidence type="ECO:0000256" key="1">
    <source>
        <dbReference type="PROSITE-ProRule" id="PRU00325"/>
    </source>
</evidence>
<dbReference type="PROSITE" id="PS50966">
    <property type="entry name" value="ZF_SWIM"/>
    <property type="match status" value="1"/>
</dbReference>
<dbReference type="PROSITE" id="PS50802">
    <property type="entry name" value="OTU"/>
    <property type="match status" value="1"/>
</dbReference>
<accession>A0ABN9TTV3</accession>
<feature type="compositionally biased region" description="Low complexity" evidence="2">
    <location>
        <begin position="183"/>
        <end position="196"/>
    </location>
</feature>
<protein>
    <recommendedName>
        <fullName evidence="7">OTU domain-containing protein</fullName>
    </recommendedName>
</protein>
<dbReference type="Proteomes" id="UP001189429">
    <property type="component" value="Unassembled WGS sequence"/>
</dbReference>
<feature type="domain" description="OTU" evidence="3">
    <location>
        <begin position="291"/>
        <end position="421"/>
    </location>
</feature>
<keyword evidence="6" id="KW-1185">Reference proteome</keyword>
<proteinExistence type="predicted"/>
<dbReference type="PANTHER" id="PTHR12419">
    <property type="entry name" value="OTU DOMAIN CONTAINING PROTEIN"/>
    <property type="match status" value="1"/>
</dbReference>